<dbReference type="GO" id="GO:0003756">
    <property type="term" value="F:protein disulfide isomerase activity"/>
    <property type="evidence" value="ECO:0007669"/>
    <property type="project" value="TreeGrafter"/>
</dbReference>
<comment type="similarity">
    <text evidence="1">Belongs to the protein disulfide isomerase family.</text>
</comment>
<dbReference type="Proteomes" id="UP000732377">
    <property type="component" value="Unassembled WGS sequence"/>
</dbReference>
<evidence type="ECO:0000259" key="3">
    <source>
        <dbReference type="PROSITE" id="PS51352"/>
    </source>
</evidence>
<dbReference type="InterPro" id="IPR051063">
    <property type="entry name" value="PDI"/>
</dbReference>
<dbReference type="PANTHER" id="PTHR45672:SF3">
    <property type="entry name" value="THIOREDOXIN DOMAIN-CONTAINING PROTEIN 5"/>
    <property type="match status" value="1"/>
</dbReference>
<evidence type="ECO:0000256" key="2">
    <source>
        <dbReference type="ARBA" id="ARBA00022729"/>
    </source>
</evidence>
<dbReference type="EMBL" id="PIUK01000188">
    <property type="protein sequence ID" value="MBY6277492.1"/>
    <property type="molecule type" value="Genomic_DNA"/>
</dbReference>
<dbReference type="PROSITE" id="PS51352">
    <property type="entry name" value="THIOREDOXIN_2"/>
    <property type="match status" value="1"/>
</dbReference>
<protein>
    <submittedName>
        <fullName evidence="4">Thioredoxin</fullName>
    </submittedName>
</protein>
<dbReference type="GO" id="GO:0005737">
    <property type="term" value="C:cytoplasm"/>
    <property type="evidence" value="ECO:0007669"/>
    <property type="project" value="UniProtKB-ARBA"/>
</dbReference>
<dbReference type="SUPFAM" id="SSF52833">
    <property type="entry name" value="Thioredoxin-like"/>
    <property type="match status" value="1"/>
</dbReference>
<evidence type="ECO:0000256" key="1">
    <source>
        <dbReference type="ARBA" id="ARBA00006347"/>
    </source>
</evidence>
<comment type="caution">
    <text evidence="4">The sequence shown here is derived from an EMBL/GenBank/DDBJ whole genome shotgun (WGS) entry which is preliminary data.</text>
</comment>
<dbReference type="InterPro" id="IPR036249">
    <property type="entry name" value="Thioredoxin-like_sf"/>
</dbReference>
<gene>
    <name evidence="4" type="ORF">CWE10_15010</name>
</gene>
<evidence type="ECO:0000313" key="5">
    <source>
        <dbReference type="Proteomes" id="UP000732377"/>
    </source>
</evidence>
<sequence>MQRLTAETFDEAVREHPHLIVNFTADWCPDCRRIKDAYAGFPERFPEIAFAVVDTEESPDLAERFDVRGIPSLLVFRDGELIDRLYSRDAKTVQQVEAFVTRQLPVSS</sequence>
<dbReference type="OMA" id="HAPWCED"/>
<name>A0A953LKW6_SYMTR</name>
<accession>A0A953LKW6</accession>
<dbReference type="InterPro" id="IPR013766">
    <property type="entry name" value="Thioredoxin_domain"/>
</dbReference>
<dbReference type="GO" id="GO:0006457">
    <property type="term" value="P:protein folding"/>
    <property type="evidence" value="ECO:0007669"/>
    <property type="project" value="TreeGrafter"/>
</dbReference>
<dbReference type="PANTHER" id="PTHR45672">
    <property type="entry name" value="PROTEIN DISULFIDE-ISOMERASE C17H9.14C-RELATED"/>
    <property type="match status" value="1"/>
</dbReference>
<organism evidence="4 5">
    <name type="scientific">Symbiobacterium thermophilum</name>
    <dbReference type="NCBI Taxonomy" id="2734"/>
    <lineage>
        <taxon>Bacteria</taxon>
        <taxon>Bacillati</taxon>
        <taxon>Bacillota</taxon>
        <taxon>Clostridia</taxon>
        <taxon>Eubacteriales</taxon>
        <taxon>Symbiobacteriaceae</taxon>
        <taxon>Symbiobacterium</taxon>
    </lineage>
</organism>
<dbReference type="RefSeq" id="WP_011194683.1">
    <property type="nucleotide sequence ID" value="NZ_JACSIR010000251.1"/>
</dbReference>
<feature type="domain" description="Thioredoxin" evidence="3">
    <location>
        <begin position="1"/>
        <end position="105"/>
    </location>
</feature>
<reference evidence="4" key="1">
    <citation type="submission" date="2017-11" db="EMBL/GenBank/DDBJ databases">
        <title>Three new genomes from thermophilic consortium.</title>
        <authorList>
            <person name="Quaggio R."/>
            <person name="Amgarten D."/>
            <person name="Setubal J.C."/>
        </authorList>
    </citation>
    <scope>NUCLEOTIDE SEQUENCE</scope>
    <source>
        <strain evidence="4">ZCTH01-B2</strain>
    </source>
</reference>
<dbReference type="Gene3D" id="3.40.30.10">
    <property type="entry name" value="Glutaredoxin"/>
    <property type="match status" value="1"/>
</dbReference>
<dbReference type="CDD" id="cd02947">
    <property type="entry name" value="TRX_family"/>
    <property type="match status" value="1"/>
</dbReference>
<dbReference type="GO" id="GO:0012505">
    <property type="term" value="C:endomembrane system"/>
    <property type="evidence" value="ECO:0007669"/>
    <property type="project" value="UniProtKB-ARBA"/>
</dbReference>
<dbReference type="Pfam" id="PF00085">
    <property type="entry name" value="Thioredoxin"/>
    <property type="match status" value="1"/>
</dbReference>
<dbReference type="AlphaFoldDB" id="A0A953LKW6"/>
<proteinExistence type="inferred from homology"/>
<evidence type="ECO:0000313" key="4">
    <source>
        <dbReference type="EMBL" id="MBY6277492.1"/>
    </source>
</evidence>
<keyword evidence="2" id="KW-0732">Signal</keyword>